<proteinExistence type="predicted"/>
<keyword evidence="1" id="KW-1133">Transmembrane helix</keyword>
<feature type="transmembrane region" description="Helical" evidence="1">
    <location>
        <begin position="43"/>
        <end position="65"/>
    </location>
</feature>
<evidence type="ECO:0000256" key="1">
    <source>
        <dbReference type="SAM" id="Phobius"/>
    </source>
</evidence>
<gene>
    <name evidence="2" type="ORF">GCM10010992_24420</name>
</gene>
<accession>A0ABQ2NMZ5</accession>
<name>A0ABQ2NMZ5_9FLAO</name>
<evidence type="ECO:0000313" key="2">
    <source>
        <dbReference type="EMBL" id="GGP05989.1"/>
    </source>
</evidence>
<keyword evidence="3" id="KW-1185">Reference proteome</keyword>
<feature type="transmembrane region" description="Helical" evidence="1">
    <location>
        <begin position="12"/>
        <end position="31"/>
    </location>
</feature>
<keyword evidence="1" id="KW-0812">Transmembrane</keyword>
<comment type="caution">
    <text evidence="2">The sequence shown here is derived from an EMBL/GenBank/DDBJ whole genome shotgun (WGS) entry which is preliminary data.</text>
</comment>
<dbReference type="EMBL" id="BMLV01000006">
    <property type="protein sequence ID" value="GGP05989.1"/>
    <property type="molecule type" value="Genomic_DNA"/>
</dbReference>
<feature type="transmembrane region" description="Helical" evidence="1">
    <location>
        <begin position="77"/>
        <end position="95"/>
    </location>
</feature>
<evidence type="ECO:0000313" key="3">
    <source>
        <dbReference type="Proteomes" id="UP000620064"/>
    </source>
</evidence>
<reference evidence="3" key="1">
    <citation type="journal article" date="2019" name="Int. J. Syst. Evol. Microbiol.">
        <title>The Global Catalogue of Microorganisms (GCM) 10K type strain sequencing project: providing services to taxonomists for standard genome sequencing and annotation.</title>
        <authorList>
            <consortium name="The Broad Institute Genomics Platform"/>
            <consortium name="The Broad Institute Genome Sequencing Center for Infectious Disease"/>
            <person name="Wu L."/>
            <person name="Ma J."/>
        </authorList>
    </citation>
    <scope>NUCLEOTIDE SEQUENCE [LARGE SCALE GENOMIC DNA]</scope>
    <source>
        <strain evidence="3">CGMCC 1.7656</strain>
    </source>
</reference>
<sequence>MKFLNIKNEPYKSIALTILFYVIYISLGLILEKTSPSGPCTPSFGILMLIFLPIVTIILLIIFIINYFYNNKKHLKIGILIHILILLIFSVYFLFG</sequence>
<protein>
    <submittedName>
        <fullName evidence="2">Uncharacterized protein</fullName>
    </submittedName>
</protein>
<organism evidence="2 3">
    <name type="scientific">Cloacibacterium rupense</name>
    <dbReference type="NCBI Taxonomy" id="517423"/>
    <lineage>
        <taxon>Bacteria</taxon>
        <taxon>Pseudomonadati</taxon>
        <taxon>Bacteroidota</taxon>
        <taxon>Flavobacteriia</taxon>
        <taxon>Flavobacteriales</taxon>
        <taxon>Weeksellaceae</taxon>
    </lineage>
</organism>
<dbReference type="Proteomes" id="UP000620064">
    <property type="component" value="Unassembled WGS sequence"/>
</dbReference>
<keyword evidence="1" id="KW-0472">Membrane</keyword>